<accession>A0ABQ7S408</accession>
<dbReference type="Proteomes" id="UP001197328">
    <property type="component" value="Unassembled WGS sequence"/>
</dbReference>
<evidence type="ECO:0000256" key="1">
    <source>
        <dbReference type="SAM" id="SignalP"/>
    </source>
</evidence>
<protein>
    <submittedName>
        <fullName evidence="2">Uncharacterized protein</fullName>
    </submittedName>
</protein>
<sequence>MYWLLIVVGFLLDFVSGSHLWVDYSYEEIEEVAQAVKDPRAENGLIYLGEGAGMSTFGLIGLNSIPSDSHLQYPKASKETLQFTFRESKPANICYHSNFRDILYFDGSQSGSYSCINTINPLNCSAPSYELIYYLNNQVPSGGLDLNLISMRPDSSTTTNFFSYRPASSIIE</sequence>
<keyword evidence="3" id="KW-1185">Reference proteome</keyword>
<organism evidence="2 3">
    <name type="scientific">Pichia angusta</name>
    <name type="common">Yeast</name>
    <name type="synonym">Hansenula polymorpha</name>
    <dbReference type="NCBI Taxonomy" id="870730"/>
    <lineage>
        <taxon>Eukaryota</taxon>
        <taxon>Fungi</taxon>
        <taxon>Dikarya</taxon>
        <taxon>Ascomycota</taxon>
        <taxon>Saccharomycotina</taxon>
        <taxon>Pichiomycetes</taxon>
        <taxon>Pichiales</taxon>
        <taxon>Pichiaceae</taxon>
        <taxon>Ogataea</taxon>
    </lineage>
</organism>
<proteinExistence type="predicted"/>
<evidence type="ECO:0000313" key="2">
    <source>
        <dbReference type="EMBL" id="KAG7852705.1"/>
    </source>
</evidence>
<feature type="signal peptide" evidence="1">
    <location>
        <begin position="1"/>
        <end position="17"/>
    </location>
</feature>
<dbReference type="EMBL" id="JAHLVD010000001">
    <property type="protein sequence ID" value="KAG7852705.1"/>
    <property type="molecule type" value="Genomic_DNA"/>
</dbReference>
<keyword evidence="1" id="KW-0732">Signal</keyword>
<evidence type="ECO:0000313" key="3">
    <source>
        <dbReference type="Proteomes" id="UP001197328"/>
    </source>
</evidence>
<name>A0ABQ7S408_PICAN</name>
<comment type="caution">
    <text evidence="2">The sequence shown here is derived from an EMBL/GenBank/DDBJ whole genome shotgun (WGS) entry which is preliminary data.</text>
</comment>
<reference evidence="2 3" key="1">
    <citation type="journal article" date="2021" name="G3 (Bethesda)">
        <title>Genomic diversity, chromosomal rearrangements, and interspecies hybridization in the ogataea polymorpha species complex.</title>
        <authorList>
            <person name="Hanson S.J."/>
            <person name="Cinneide E.O."/>
            <person name="Salzberg L.I."/>
            <person name="Wolfe K.H."/>
            <person name="McGowan J."/>
            <person name="Fitzpatrick D.A."/>
            <person name="Matlin K."/>
        </authorList>
    </citation>
    <scope>NUCLEOTIDE SEQUENCE [LARGE SCALE GENOMIC DNA]</scope>
    <source>
        <strain evidence="2">51-138</strain>
    </source>
</reference>
<gene>
    <name evidence="2" type="ORF">KL940_000406</name>
</gene>
<feature type="chain" id="PRO_5045913926" evidence="1">
    <location>
        <begin position="18"/>
        <end position="172"/>
    </location>
</feature>